<proteinExistence type="predicted"/>
<dbReference type="Pfam" id="PF11013">
    <property type="entry name" value="DUF2851"/>
    <property type="match status" value="1"/>
</dbReference>
<dbReference type="RefSeq" id="WP_072552722.1">
    <property type="nucleotide sequence ID" value="NZ_CP018153.1"/>
</dbReference>
<dbReference type="EMBL" id="CP018153">
    <property type="protein sequence ID" value="APG60074.1"/>
    <property type="molecule type" value="Genomic_DNA"/>
</dbReference>
<gene>
    <name evidence="1" type="ORF">LPB144_06440</name>
</gene>
<evidence type="ECO:0000313" key="2">
    <source>
        <dbReference type="Proteomes" id="UP000182510"/>
    </source>
</evidence>
<dbReference type="InterPro" id="IPR021272">
    <property type="entry name" value="DUF2851"/>
</dbReference>
<dbReference type="STRING" id="1913577.LPB144_06440"/>
<evidence type="ECO:0008006" key="3">
    <source>
        <dbReference type="Google" id="ProtNLM"/>
    </source>
</evidence>
<dbReference type="Proteomes" id="UP000182510">
    <property type="component" value="Chromosome"/>
</dbReference>
<protein>
    <recommendedName>
        <fullName evidence="3">DUF2851 domain-containing protein</fullName>
    </recommendedName>
</protein>
<dbReference type="AlphaFoldDB" id="A0A1L3J4P4"/>
<dbReference type="OrthoDB" id="1005072at2"/>
<evidence type="ECO:0000313" key="1">
    <source>
        <dbReference type="EMBL" id="APG60074.1"/>
    </source>
</evidence>
<sequence length="427" mass="49859">MREDLLYHIWKFRKFDSQGLKTTEGEPLQIIHPGFLNENSGPDFFNSRLEIGGQQWAGNVEIHIKASDWYVHRHECDPAYDNVILHVVWEHDAEIYRKDESAIPVMVVKDLIDSTILENYRLLLEKKPQKINCEKEFSGFSDFQIQHWLERLYFERLEEKSKAILEVWNRTGNDWEATLFIFLAKTFGLNQNGTAFSDIAHSLDFKILQKNSGDLLKLEALLLGQANLIDSEDTYALELKKEYEFLKRKYALNNEHLAKPQFFRLRPDNFPSIRLAQLAALYNNKRKLFKDIEITYSKDDLSNIFELEPSEYWQNHYNFGKPHSTRKKKLTKSFIDLLLINCIIPVKYAYNLAGYPQDLEQIQELISSISAEANAVVDIFNFLKPNIAQNAMESQALVHLKKRYCDKNGCMRCELGTSLLNKSPKIH</sequence>
<accession>A0A1L3J4P4</accession>
<keyword evidence="2" id="KW-1185">Reference proteome</keyword>
<dbReference type="KEGG" id="grl:LPB144_06440"/>
<organism evidence="1 2">
    <name type="scientific">Christiangramia salexigens</name>
    <dbReference type="NCBI Taxonomy" id="1913577"/>
    <lineage>
        <taxon>Bacteria</taxon>
        <taxon>Pseudomonadati</taxon>
        <taxon>Bacteroidota</taxon>
        <taxon>Flavobacteriia</taxon>
        <taxon>Flavobacteriales</taxon>
        <taxon>Flavobacteriaceae</taxon>
        <taxon>Christiangramia</taxon>
    </lineage>
</organism>
<name>A0A1L3J4P4_9FLAO</name>
<reference evidence="1 2" key="1">
    <citation type="submission" date="2016-11" db="EMBL/GenBank/DDBJ databases">
        <title>Gramella sp. LPB0144 isolated from marine environment.</title>
        <authorList>
            <person name="Kim E."/>
            <person name="Yi H."/>
        </authorList>
    </citation>
    <scope>NUCLEOTIDE SEQUENCE [LARGE SCALE GENOMIC DNA]</scope>
    <source>
        <strain evidence="1 2">LPB0144</strain>
    </source>
</reference>